<dbReference type="Ensembl" id="ENSCHIT00010010097.1">
    <property type="protein sequence ID" value="ENSCHIP00010007226.1"/>
    <property type="gene ID" value="ENSCHIG00010005231.1"/>
</dbReference>
<name>A0A8C2NM12_CAPHI</name>
<dbReference type="AlphaFoldDB" id="A0A8C2NM12"/>
<sequence>MGRFYLLPLPLPLACLRANRKCSPHPTPPRALPHPFSWGTGACVHRRLRGLGKATPGSGRSKGQPLPRLFPASRGPRDREQASTGPPLSSAAAHFPLAVSKPRFSAPPNPALLLSPSLHLPPAPSHHSTRPPSSPPGPLYVLGGVRARPARDPAERGIVLSRDPGAYATERGVKMADEEAEQERLSRGGGGCAAELQRLGERLQELERQLRESRVPAVEAATEYCQQLCQEKDDTKIAPALRDKLQPEMLRKTWELPSDTDKCPLIL</sequence>
<proteinExistence type="predicted"/>
<organism evidence="2">
    <name type="scientific">Capra hircus</name>
    <name type="common">Goat</name>
    <dbReference type="NCBI Taxonomy" id="9925"/>
    <lineage>
        <taxon>Eukaryota</taxon>
        <taxon>Metazoa</taxon>
        <taxon>Chordata</taxon>
        <taxon>Craniata</taxon>
        <taxon>Vertebrata</taxon>
        <taxon>Euteleostomi</taxon>
        <taxon>Mammalia</taxon>
        <taxon>Eutheria</taxon>
        <taxon>Laurasiatheria</taxon>
        <taxon>Artiodactyla</taxon>
        <taxon>Ruminantia</taxon>
        <taxon>Pecora</taxon>
        <taxon>Bovidae</taxon>
        <taxon>Caprinae</taxon>
        <taxon>Capra</taxon>
    </lineage>
</organism>
<reference evidence="2" key="1">
    <citation type="submission" date="2019-03" db="EMBL/GenBank/DDBJ databases">
        <title>Genome sequencing and reference-guided assembly of Black Bengal Goat (Capra hircus).</title>
        <authorList>
            <person name="Siddiki A.Z."/>
            <person name="Baten A."/>
            <person name="Billah M."/>
            <person name="Alam M.A.U."/>
            <person name="Shawrob K.S.M."/>
            <person name="Saha S."/>
            <person name="Chowdhury M."/>
            <person name="Rahman A.H."/>
            <person name="Stear M."/>
            <person name="Miah G."/>
            <person name="Das G.B."/>
            <person name="Hossain M.M."/>
            <person name="Kumkum M."/>
            <person name="Islam M.S."/>
            <person name="Mollah A.M."/>
            <person name="Ahsan A."/>
            <person name="Tusar F."/>
            <person name="Khan M.K.I."/>
        </authorList>
    </citation>
    <scope>NUCLEOTIDE SEQUENCE [LARGE SCALE GENOMIC DNA]</scope>
</reference>
<reference evidence="2" key="2">
    <citation type="submission" date="2025-08" db="UniProtKB">
        <authorList>
            <consortium name="Ensembl"/>
        </authorList>
    </citation>
    <scope>IDENTIFICATION</scope>
</reference>
<feature type="region of interest" description="Disordered" evidence="1">
    <location>
        <begin position="50"/>
        <end position="91"/>
    </location>
</feature>
<feature type="region of interest" description="Disordered" evidence="1">
    <location>
        <begin position="115"/>
        <end position="141"/>
    </location>
</feature>
<evidence type="ECO:0000313" key="2">
    <source>
        <dbReference type="Ensembl" id="ENSCHIP00010007226.1"/>
    </source>
</evidence>
<accession>A0A8C2NM12</accession>
<evidence type="ECO:0000256" key="1">
    <source>
        <dbReference type="SAM" id="MobiDB-lite"/>
    </source>
</evidence>
<protein>
    <submittedName>
        <fullName evidence="2">Uncharacterized protein</fullName>
    </submittedName>
</protein>